<feature type="compositionally biased region" description="Pro residues" evidence="1">
    <location>
        <begin position="59"/>
        <end position="68"/>
    </location>
</feature>
<evidence type="ECO:0000313" key="2">
    <source>
        <dbReference type="EMBL" id="GEL46982.1"/>
    </source>
</evidence>
<reference evidence="3 5" key="2">
    <citation type="submission" date="2020-08" db="EMBL/GenBank/DDBJ databases">
        <title>Sequencing the genomes of 1000 actinobacteria strains.</title>
        <authorList>
            <person name="Klenk H.-P."/>
        </authorList>
    </citation>
    <scope>NUCLEOTIDE SEQUENCE [LARGE SCALE GENOMIC DNA]</scope>
    <source>
        <strain evidence="3 5">DSM 9581</strain>
    </source>
</reference>
<name>A0A511FCS5_9CELL</name>
<feature type="compositionally biased region" description="Low complexity" evidence="1">
    <location>
        <begin position="36"/>
        <end position="54"/>
    </location>
</feature>
<evidence type="ECO:0008006" key="6">
    <source>
        <dbReference type="Google" id="ProtNLM"/>
    </source>
</evidence>
<protein>
    <recommendedName>
        <fullName evidence="6">Cation-transporting ATPase</fullName>
    </recommendedName>
</protein>
<keyword evidence="4" id="KW-1185">Reference proteome</keyword>
<evidence type="ECO:0000313" key="3">
    <source>
        <dbReference type="EMBL" id="MBB5472887.1"/>
    </source>
</evidence>
<evidence type="ECO:0000313" key="5">
    <source>
        <dbReference type="Proteomes" id="UP000564629"/>
    </source>
</evidence>
<proteinExistence type="predicted"/>
<reference evidence="2 4" key="1">
    <citation type="submission" date="2019-07" db="EMBL/GenBank/DDBJ databases">
        <title>Whole genome shotgun sequence of Cellulomonas hominis NBRC 16055.</title>
        <authorList>
            <person name="Hosoyama A."/>
            <person name="Uohara A."/>
            <person name="Ohji S."/>
            <person name="Ichikawa N."/>
        </authorList>
    </citation>
    <scope>NUCLEOTIDE SEQUENCE [LARGE SCALE GENOMIC DNA]</scope>
    <source>
        <strain evidence="2 4">NBRC 16055</strain>
    </source>
</reference>
<dbReference type="EMBL" id="JACHDN010000001">
    <property type="protein sequence ID" value="MBB5472887.1"/>
    <property type="molecule type" value="Genomic_DNA"/>
</dbReference>
<evidence type="ECO:0000256" key="1">
    <source>
        <dbReference type="SAM" id="MobiDB-lite"/>
    </source>
</evidence>
<dbReference type="Proteomes" id="UP000321723">
    <property type="component" value="Unassembled WGS sequence"/>
</dbReference>
<feature type="compositionally biased region" description="Polar residues" evidence="1">
    <location>
        <begin position="15"/>
        <end position="26"/>
    </location>
</feature>
<organism evidence="2 4">
    <name type="scientific">Cellulomonas hominis</name>
    <dbReference type="NCBI Taxonomy" id="156981"/>
    <lineage>
        <taxon>Bacteria</taxon>
        <taxon>Bacillati</taxon>
        <taxon>Actinomycetota</taxon>
        <taxon>Actinomycetes</taxon>
        <taxon>Micrococcales</taxon>
        <taxon>Cellulomonadaceae</taxon>
        <taxon>Cellulomonas</taxon>
    </lineage>
</organism>
<dbReference type="Proteomes" id="UP000564629">
    <property type="component" value="Unassembled WGS sequence"/>
</dbReference>
<accession>A0A511FCS5</accession>
<dbReference type="AlphaFoldDB" id="A0A511FCS5"/>
<gene>
    <name evidence="2" type="ORF">CHO01_20980</name>
    <name evidence="3" type="ORF">HNR08_001623</name>
</gene>
<evidence type="ECO:0000313" key="4">
    <source>
        <dbReference type="Proteomes" id="UP000321723"/>
    </source>
</evidence>
<comment type="caution">
    <text evidence="2">The sequence shown here is derived from an EMBL/GenBank/DDBJ whole genome shotgun (WGS) entry which is preliminary data.</text>
</comment>
<feature type="region of interest" description="Disordered" evidence="1">
    <location>
        <begin position="15"/>
        <end position="70"/>
    </location>
</feature>
<dbReference type="EMBL" id="BJVQ01000027">
    <property type="protein sequence ID" value="GEL46982.1"/>
    <property type="molecule type" value="Genomic_DNA"/>
</dbReference>
<dbReference type="RefSeq" id="WP_146837663.1">
    <property type="nucleotide sequence ID" value="NZ_BJVQ01000027.1"/>
</dbReference>
<dbReference type="OrthoDB" id="5520269at2"/>
<sequence>MARLNRLIGLARTVLESQSQSQSTGRPPQAPGGGEASLRATLTSAAAAAVRARSGQTPAPGPSRPAPAPDDAAAVARYDYLMRTATPDQIEQVHAEAFARLTPAQRDEVLLRMRDALPPSEQPASPAAGELARAAARSEAREPGLVHRILGGPARGIATTAAVAGTAGVAGGLLASVAGAAVLGGVAAPLLAQATAIGVDLESLTSLDTAGIAEQATGAATDALGAPLDGLAGVTEGVSGIAQQLSDLAGSLDPRNLF</sequence>